<accession>A0A078A750</accession>
<gene>
    <name evidence="1" type="primary">Contig9381.g10026</name>
    <name evidence="1" type="ORF">STYLEM_5577</name>
</gene>
<dbReference type="Proteomes" id="UP000039865">
    <property type="component" value="Unassembled WGS sequence"/>
</dbReference>
<dbReference type="EMBL" id="CCKQ01005392">
    <property type="protein sequence ID" value="CDW76616.1"/>
    <property type="molecule type" value="Genomic_DNA"/>
</dbReference>
<protein>
    <submittedName>
        <fullName evidence="1">Uncharacterized protein</fullName>
    </submittedName>
</protein>
<sequence>MLFYKNHKEQQKTSNKPFYSGNAFSLKAQTRLNQTFKMLHNVQVFKTASVDSELAKDSFAFNNFSQVFATTPQSTSTIKIGNKGALAEFQFTPKNLNIKNNFVQLGSDHFLNSQSGNLLSNFHLRYRSPVFANIRLWETVHLALNTQDTLKTLSNTVNLQIHEKYLLGFALDYDFNDLKSLEAEAAYKPNDFRYIYLRSNILSKQVTLGGQESFRNDIKGTVEIDYDVKQEKKGFMGYPVSMKVGMENQLTHSSKVNSQIELNEEILFNQVCSHRLNRNLKVSVASKSNISKILSEPSPKNYNVGVLVKWTF</sequence>
<keyword evidence="2" id="KW-1185">Reference proteome</keyword>
<evidence type="ECO:0000313" key="1">
    <source>
        <dbReference type="EMBL" id="CDW76616.1"/>
    </source>
</evidence>
<evidence type="ECO:0000313" key="2">
    <source>
        <dbReference type="Proteomes" id="UP000039865"/>
    </source>
</evidence>
<dbReference type="AlphaFoldDB" id="A0A078A750"/>
<dbReference type="InParanoid" id="A0A078A750"/>
<name>A0A078A750_STYLE</name>
<organism evidence="1 2">
    <name type="scientific">Stylonychia lemnae</name>
    <name type="common">Ciliate</name>
    <dbReference type="NCBI Taxonomy" id="5949"/>
    <lineage>
        <taxon>Eukaryota</taxon>
        <taxon>Sar</taxon>
        <taxon>Alveolata</taxon>
        <taxon>Ciliophora</taxon>
        <taxon>Intramacronucleata</taxon>
        <taxon>Spirotrichea</taxon>
        <taxon>Stichotrichia</taxon>
        <taxon>Sporadotrichida</taxon>
        <taxon>Oxytrichidae</taxon>
        <taxon>Stylonychinae</taxon>
        <taxon>Stylonychia</taxon>
    </lineage>
</organism>
<reference evidence="1 2" key="1">
    <citation type="submission" date="2014-06" db="EMBL/GenBank/DDBJ databases">
        <authorList>
            <person name="Swart Estienne"/>
        </authorList>
    </citation>
    <scope>NUCLEOTIDE SEQUENCE [LARGE SCALE GENOMIC DNA]</scope>
    <source>
        <strain evidence="1 2">130c</strain>
    </source>
</reference>
<proteinExistence type="predicted"/>